<dbReference type="Proteomes" id="UP000619534">
    <property type="component" value="Unassembled WGS sequence"/>
</dbReference>
<evidence type="ECO:0000256" key="1">
    <source>
        <dbReference type="ARBA" id="ARBA00008106"/>
    </source>
</evidence>
<dbReference type="InterPro" id="IPR051540">
    <property type="entry name" value="S-2-haloacid_dehalogenase"/>
</dbReference>
<evidence type="ECO:0000313" key="4">
    <source>
        <dbReference type="Proteomes" id="UP000619534"/>
    </source>
</evidence>
<dbReference type="PANTHER" id="PTHR43316">
    <property type="entry name" value="HYDROLASE, HALOACID DELAHOGENASE-RELATED"/>
    <property type="match status" value="1"/>
</dbReference>
<dbReference type="NCBIfam" id="TIGR01428">
    <property type="entry name" value="HAD_type_II"/>
    <property type="match status" value="1"/>
</dbReference>
<dbReference type="CDD" id="cd02588">
    <property type="entry name" value="HAD_L2-DEX"/>
    <property type="match status" value="1"/>
</dbReference>
<dbReference type="RefSeq" id="WP_062441306.1">
    <property type="nucleotide sequence ID" value="NZ_BMCJ01000002.1"/>
</dbReference>
<sequence length="215" mass="25308">MFKAYLFDAYGTLFDVHSVTEKLEEVYPEKGHDVSQEWRKRQVHYFMIRQLIDSYQPFDQITRHSLIDALEFNQAEYDTGRLEELMEAYRHLKPFEEVKRLTTNLPDHRLTIFSNGTNDMLLPLLKNNQLDQTFSILSADEPKIYKPDPKAYAFAHRQLEIADPKEILFLSSNPWDIAGAKNYGFSTAWVNRSQQKWPSLGIQPDFIYQDLNELP</sequence>
<dbReference type="SFLD" id="SFLDG01129">
    <property type="entry name" value="C1.5:_HAD__Beta-PGM__Phosphata"/>
    <property type="match status" value="1"/>
</dbReference>
<dbReference type="Pfam" id="PF00702">
    <property type="entry name" value="Hydrolase"/>
    <property type="match status" value="1"/>
</dbReference>
<dbReference type="InterPro" id="IPR036412">
    <property type="entry name" value="HAD-like_sf"/>
</dbReference>
<name>A0ABQ1NQ98_9BACI</name>
<dbReference type="InterPro" id="IPR023214">
    <property type="entry name" value="HAD_sf"/>
</dbReference>
<evidence type="ECO:0000256" key="2">
    <source>
        <dbReference type="ARBA" id="ARBA00022801"/>
    </source>
</evidence>
<protein>
    <submittedName>
        <fullName evidence="3">Haloacid dehalogenase</fullName>
    </submittedName>
</protein>
<dbReference type="PANTHER" id="PTHR43316:SF3">
    <property type="entry name" value="HALOACID DEHALOGENASE, TYPE II (AFU_ORTHOLOGUE AFUA_2G07750)-RELATED"/>
    <property type="match status" value="1"/>
</dbReference>
<proteinExistence type="inferred from homology"/>
<organism evidence="3 4">
    <name type="scientific">Thalassobacillus devorans</name>
    <dbReference type="NCBI Taxonomy" id="279813"/>
    <lineage>
        <taxon>Bacteria</taxon>
        <taxon>Bacillati</taxon>
        <taxon>Bacillota</taxon>
        <taxon>Bacilli</taxon>
        <taxon>Bacillales</taxon>
        <taxon>Bacillaceae</taxon>
        <taxon>Thalassobacillus</taxon>
    </lineage>
</organism>
<dbReference type="InterPro" id="IPR006328">
    <property type="entry name" value="2-HAD"/>
</dbReference>
<dbReference type="EMBL" id="BMCJ01000002">
    <property type="protein sequence ID" value="GGC82758.1"/>
    <property type="molecule type" value="Genomic_DNA"/>
</dbReference>
<dbReference type="PRINTS" id="PR00413">
    <property type="entry name" value="HADHALOGNASE"/>
</dbReference>
<dbReference type="InterPro" id="IPR023198">
    <property type="entry name" value="PGP-like_dom2"/>
</dbReference>
<accession>A0ABQ1NQ98</accession>
<dbReference type="InterPro" id="IPR006439">
    <property type="entry name" value="HAD-SF_hydro_IA"/>
</dbReference>
<keyword evidence="4" id="KW-1185">Reference proteome</keyword>
<keyword evidence="2" id="KW-0378">Hydrolase</keyword>
<reference evidence="4" key="1">
    <citation type="journal article" date="2019" name="Int. J. Syst. Evol. Microbiol.">
        <title>The Global Catalogue of Microorganisms (GCM) 10K type strain sequencing project: providing services to taxonomists for standard genome sequencing and annotation.</title>
        <authorList>
            <consortium name="The Broad Institute Genomics Platform"/>
            <consortium name="The Broad Institute Genome Sequencing Center for Infectious Disease"/>
            <person name="Wu L."/>
            <person name="Ma J."/>
        </authorList>
    </citation>
    <scope>NUCLEOTIDE SEQUENCE [LARGE SCALE GENOMIC DNA]</scope>
    <source>
        <strain evidence="4">CCM 7282</strain>
    </source>
</reference>
<comment type="similarity">
    <text evidence="1">Belongs to the HAD-like hydrolase superfamily. S-2-haloalkanoic acid dehalogenase family.</text>
</comment>
<evidence type="ECO:0000313" key="3">
    <source>
        <dbReference type="EMBL" id="GGC82758.1"/>
    </source>
</evidence>
<dbReference type="SUPFAM" id="SSF56784">
    <property type="entry name" value="HAD-like"/>
    <property type="match status" value="1"/>
</dbReference>
<dbReference type="NCBIfam" id="TIGR01549">
    <property type="entry name" value="HAD-SF-IA-v1"/>
    <property type="match status" value="1"/>
</dbReference>
<dbReference type="NCBIfam" id="TIGR01493">
    <property type="entry name" value="HAD-SF-IA-v2"/>
    <property type="match status" value="1"/>
</dbReference>
<dbReference type="Gene3D" id="3.40.50.1000">
    <property type="entry name" value="HAD superfamily/HAD-like"/>
    <property type="match status" value="1"/>
</dbReference>
<dbReference type="Gene3D" id="1.10.150.240">
    <property type="entry name" value="Putative phosphatase, domain 2"/>
    <property type="match status" value="1"/>
</dbReference>
<comment type="caution">
    <text evidence="3">The sequence shown here is derived from an EMBL/GenBank/DDBJ whole genome shotgun (WGS) entry which is preliminary data.</text>
</comment>
<gene>
    <name evidence="3" type="primary">dhlB</name>
    <name evidence="3" type="ORF">GCM10007216_11620</name>
</gene>
<dbReference type="SFLD" id="SFLDS00003">
    <property type="entry name" value="Haloacid_Dehalogenase"/>
    <property type="match status" value="1"/>
</dbReference>